<dbReference type="Gene3D" id="3.40.50.300">
    <property type="entry name" value="P-loop containing nucleotide triphosphate hydrolases"/>
    <property type="match status" value="1"/>
</dbReference>
<evidence type="ECO:0000313" key="1">
    <source>
        <dbReference type="EMBL" id="MDA2803996.1"/>
    </source>
</evidence>
<keyword evidence="2" id="KW-1185">Reference proteome</keyword>
<dbReference type="EMBL" id="JAQFWP010000007">
    <property type="protein sequence ID" value="MDA2803996.1"/>
    <property type="molecule type" value="Genomic_DNA"/>
</dbReference>
<dbReference type="Proteomes" id="UP001165685">
    <property type="component" value="Unassembled WGS sequence"/>
</dbReference>
<reference evidence="1" key="1">
    <citation type="submission" date="2023-01" db="EMBL/GenBank/DDBJ databases">
        <title>Draft genome sequence of Nocardiopsis sp. LSu2-4 isolated from halophytes.</title>
        <authorList>
            <person name="Duangmal K."/>
            <person name="Chantavorakit T."/>
        </authorList>
    </citation>
    <scope>NUCLEOTIDE SEQUENCE</scope>
    <source>
        <strain evidence="1">LSu2-4</strain>
    </source>
</reference>
<protein>
    <submittedName>
        <fullName evidence="1">Sulfotransferase family protein</fullName>
    </submittedName>
</protein>
<dbReference type="SUPFAM" id="SSF52540">
    <property type="entry name" value="P-loop containing nucleoside triphosphate hydrolases"/>
    <property type="match status" value="1"/>
</dbReference>
<dbReference type="PANTHER" id="PTHR36978">
    <property type="entry name" value="P-LOOP CONTAINING NUCLEOTIDE TRIPHOSPHATE HYDROLASE"/>
    <property type="match status" value="1"/>
</dbReference>
<dbReference type="PANTHER" id="PTHR36978:SF4">
    <property type="entry name" value="P-LOOP CONTAINING NUCLEOSIDE TRIPHOSPHATE HYDROLASE PROTEIN"/>
    <property type="match status" value="1"/>
</dbReference>
<evidence type="ECO:0000313" key="2">
    <source>
        <dbReference type="Proteomes" id="UP001165685"/>
    </source>
</evidence>
<comment type="caution">
    <text evidence="1">The sequence shown here is derived from an EMBL/GenBank/DDBJ whole genome shotgun (WGS) entry which is preliminary data.</text>
</comment>
<sequence>MLKVIGAGYPRTGTLSMKAALERLGFGPCHHMFEVMSRPEQSALWSLTPGEGEASWDRLYEGYASAVDWPTGYYWEEVYRANPDARILLTVRDPRRWYTSARETIFQAATTVDAAGQEAPEELGPEAAQAVERLQKLRRTLLNTMWRGAFGIDADAVPDEATAIAAFERHVEHVRATVPAENLLVFEVSQGWEPLCDFLGVPVPEGEPFPRLNEAQEVKKRFGSVIKGEAPYSS</sequence>
<dbReference type="RefSeq" id="WP_270676483.1">
    <property type="nucleotide sequence ID" value="NZ_JAQFWP010000007.1"/>
</dbReference>
<gene>
    <name evidence="1" type="ORF">O4U47_05690</name>
</gene>
<dbReference type="InterPro" id="IPR040632">
    <property type="entry name" value="Sulfotransfer_4"/>
</dbReference>
<dbReference type="Pfam" id="PF17784">
    <property type="entry name" value="Sulfotransfer_4"/>
    <property type="match status" value="1"/>
</dbReference>
<proteinExistence type="predicted"/>
<organism evidence="1 2">
    <name type="scientific">Nocardiopsis suaedae</name>
    <dbReference type="NCBI Taxonomy" id="3018444"/>
    <lineage>
        <taxon>Bacteria</taxon>
        <taxon>Bacillati</taxon>
        <taxon>Actinomycetota</taxon>
        <taxon>Actinomycetes</taxon>
        <taxon>Streptosporangiales</taxon>
        <taxon>Nocardiopsidaceae</taxon>
        <taxon>Nocardiopsis</taxon>
    </lineage>
</organism>
<name>A0ABT4TH56_9ACTN</name>
<dbReference type="InterPro" id="IPR027417">
    <property type="entry name" value="P-loop_NTPase"/>
</dbReference>
<accession>A0ABT4TH56</accession>